<evidence type="ECO:0000313" key="4">
    <source>
        <dbReference type="Proteomes" id="UP001162741"/>
    </source>
</evidence>
<name>A0ABY6J328_9BACT</name>
<sequence length="371" mass="42870">MSIRKKKEIVRFASKDTNLFADRVKMKVDEYFSNRGISRYANPGMWVKTVCMILLYILPYLALVLGFTDGSVWAFLGMWALMGLGVVGIGTSVMHDANHGTYSSRKNVNAFMSHILEVIGGYTVTWRIQHNVLHHTYTNLNGLDEDITPTTFLRFSPSAELKPYHRLQFIYAWVLYSAMTLFWMTAKDFRQLLRYERHDLLVKQKTTLPVALTYLSIFKMFYFGYVIALPILFSGFAWWMVVLGFVVMHVIAGLSLASIFQLAHIMESSDFAEPVIDKGGKKQMENNWAVHQLLNTSNYSPRNRFLTWFIGGLNYQIEHHLFPHICHVHYARLSPIVRSTAQEFGLPYHEQPNLFKALLSHVKMLRVLGRK</sequence>
<dbReference type="InterPro" id="IPR012171">
    <property type="entry name" value="Fatty_acid_desaturase"/>
</dbReference>
<dbReference type="RefSeq" id="WP_244841933.1">
    <property type="nucleotide sequence ID" value="NZ_CP107006.1"/>
</dbReference>
<feature type="transmembrane region" description="Helical" evidence="1">
    <location>
        <begin position="45"/>
        <end position="67"/>
    </location>
</feature>
<accession>A0ABY6J328</accession>
<feature type="transmembrane region" description="Helical" evidence="1">
    <location>
        <begin position="107"/>
        <end position="128"/>
    </location>
</feature>
<proteinExistence type="predicted"/>
<dbReference type="InterPro" id="IPR005804">
    <property type="entry name" value="FA_desaturase_dom"/>
</dbReference>
<keyword evidence="1" id="KW-1133">Transmembrane helix</keyword>
<feature type="transmembrane region" description="Helical" evidence="1">
    <location>
        <begin position="237"/>
        <end position="260"/>
    </location>
</feature>
<keyword evidence="1" id="KW-0812">Transmembrane</keyword>
<dbReference type="PANTHER" id="PTHR19353:SF19">
    <property type="entry name" value="DELTA(5) FATTY ACID DESATURASE C-RELATED"/>
    <property type="match status" value="1"/>
</dbReference>
<evidence type="ECO:0000259" key="2">
    <source>
        <dbReference type="Pfam" id="PF00487"/>
    </source>
</evidence>
<dbReference type="Proteomes" id="UP001162741">
    <property type="component" value="Chromosome"/>
</dbReference>
<keyword evidence="1" id="KW-0472">Membrane</keyword>
<feature type="transmembrane region" description="Helical" evidence="1">
    <location>
        <begin position="207"/>
        <end position="231"/>
    </location>
</feature>
<evidence type="ECO:0000313" key="3">
    <source>
        <dbReference type="EMBL" id="UYQ94070.1"/>
    </source>
</evidence>
<dbReference type="Pfam" id="PF00487">
    <property type="entry name" value="FA_desaturase"/>
    <property type="match status" value="1"/>
</dbReference>
<protein>
    <submittedName>
        <fullName evidence="3">Acyl-CoA desaturase</fullName>
    </submittedName>
</protein>
<gene>
    <name evidence="3" type="ORF">MKQ68_03065</name>
</gene>
<dbReference type="PIRSF" id="PIRSF015921">
    <property type="entry name" value="FA_sphinglp_des"/>
    <property type="match status" value="1"/>
</dbReference>
<dbReference type="EMBL" id="CP107006">
    <property type="protein sequence ID" value="UYQ94070.1"/>
    <property type="molecule type" value="Genomic_DNA"/>
</dbReference>
<organism evidence="3 4">
    <name type="scientific">Chitinophaga horti</name>
    <dbReference type="NCBI Taxonomy" id="2920382"/>
    <lineage>
        <taxon>Bacteria</taxon>
        <taxon>Pseudomonadati</taxon>
        <taxon>Bacteroidota</taxon>
        <taxon>Chitinophagia</taxon>
        <taxon>Chitinophagales</taxon>
        <taxon>Chitinophagaceae</taxon>
        <taxon>Chitinophaga</taxon>
    </lineage>
</organism>
<dbReference type="CDD" id="cd03506">
    <property type="entry name" value="Delta6-FADS-like"/>
    <property type="match status" value="1"/>
</dbReference>
<keyword evidence="4" id="KW-1185">Reference proteome</keyword>
<reference evidence="3" key="1">
    <citation type="submission" date="2022-10" db="EMBL/GenBank/DDBJ databases">
        <title>Chitinophaga sp. nov., isolated from soil.</title>
        <authorList>
            <person name="Jeon C.O."/>
        </authorList>
    </citation>
    <scope>NUCLEOTIDE SEQUENCE</scope>
    <source>
        <strain evidence="3">R8</strain>
    </source>
</reference>
<feature type="domain" description="Fatty acid desaturase" evidence="2">
    <location>
        <begin position="72"/>
        <end position="351"/>
    </location>
</feature>
<evidence type="ECO:0000256" key="1">
    <source>
        <dbReference type="SAM" id="Phobius"/>
    </source>
</evidence>
<feature type="transmembrane region" description="Helical" evidence="1">
    <location>
        <begin position="73"/>
        <end position="95"/>
    </location>
</feature>
<feature type="transmembrane region" description="Helical" evidence="1">
    <location>
        <begin position="169"/>
        <end position="186"/>
    </location>
</feature>
<dbReference type="PANTHER" id="PTHR19353">
    <property type="entry name" value="FATTY ACID DESATURASE 2"/>
    <property type="match status" value="1"/>
</dbReference>